<accession>A0ABR0FE39</accession>
<reference evidence="2 3" key="1">
    <citation type="journal article" date="2023" name="bioRxiv">
        <title>High-quality genome assemblies of four members of thePodospora anserinaspecies complex.</title>
        <authorList>
            <person name="Ament-Velasquez S.L."/>
            <person name="Vogan A.A."/>
            <person name="Wallerman O."/>
            <person name="Hartmann F."/>
            <person name="Gautier V."/>
            <person name="Silar P."/>
            <person name="Giraud T."/>
            <person name="Johannesson H."/>
        </authorList>
    </citation>
    <scope>NUCLEOTIDE SEQUENCE [LARGE SCALE GENOMIC DNA]</scope>
    <source>
        <strain evidence="2 3">CBS 112042</strain>
    </source>
</reference>
<name>A0ABR0FE39_9PEZI</name>
<dbReference type="RefSeq" id="XP_062730163.1">
    <property type="nucleotide sequence ID" value="XM_062881425.1"/>
</dbReference>
<protein>
    <submittedName>
        <fullName evidence="2">Uncharacterized protein</fullName>
    </submittedName>
</protein>
<feature type="region of interest" description="Disordered" evidence="1">
    <location>
        <begin position="146"/>
        <end position="186"/>
    </location>
</feature>
<organism evidence="2 3">
    <name type="scientific">Podospora bellae-mahoneyi</name>
    <dbReference type="NCBI Taxonomy" id="2093777"/>
    <lineage>
        <taxon>Eukaryota</taxon>
        <taxon>Fungi</taxon>
        <taxon>Dikarya</taxon>
        <taxon>Ascomycota</taxon>
        <taxon>Pezizomycotina</taxon>
        <taxon>Sordariomycetes</taxon>
        <taxon>Sordariomycetidae</taxon>
        <taxon>Sordariales</taxon>
        <taxon>Podosporaceae</taxon>
        <taxon>Podospora</taxon>
    </lineage>
</organism>
<gene>
    <name evidence="2" type="ORF">QC761_610135</name>
</gene>
<dbReference type="Proteomes" id="UP001322138">
    <property type="component" value="Unassembled WGS sequence"/>
</dbReference>
<feature type="compositionally biased region" description="Polar residues" evidence="1">
    <location>
        <begin position="168"/>
        <end position="186"/>
    </location>
</feature>
<evidence type="ECO:0000313" key="2">
    <source>
        <dbReference type="EMBL" id="KAK4641187.1"/>
    </source>
</evidence>
<evidence type="ECO:0000256" key="1">
    <source>
        <dbReference type="SAM" id="MobiDB-lite"/>
    </source>
</evidence>
<keyword evidence="3" id="KW-1185">Reference proteome</keyword>
<dbReference type="EMBL" id="JAFFGZ010000008">
    <property type="protein sequence ID" value="KAK4641187.1"/>
    <property type="molecule type" value="Genomic_DNA"/>
</dbReference>
<dbReference type="GeneID" id="87900907"/>
<sequence length="186" mass="20750">MCAPEPCSGLLRHSRRCYLEDSGQNHGSHLPHPVCLGDRAIASGLTPQYVNPVPYHARQFRICSFISVDRGSIPHPCVGGQIRPISEARPLGFAMAQGYTRQIGRRVQDRRKSVDDAYWLELGVEKLYLMQFKDFILRACFVPAPAESDQVEQSGSEEAATTKEEGSEQQTRSGDTSQSQNEEIKE</sequence>
<comment type="caution">
    <text evidence="2">The sequence shown here is derived from an EMBL/GenBank/DDBJ whole genome shotgun (WGS) entry which is preliminary data.</text>
</comment>
<proteinExistence type="predicted"/>
<evidence type="ECO:0000313" key="3">
    <source>
        <dbReference type="Proteomes" id="UP001322138"/>
    </source>
</evidence>